<dbReference type="Proteomes" id="UP000004074">
    <property type="component" value="Unassembled WGS sequence"/>
</dbReference>
<dbReference type="PATRIC" id="fig|992029.3.peg.1575"/>
<dbReference type="AlphaFoldDB" id="I9QH30"/>
<evidence type="ECO:0000313" key="2">
    <source>
        <dbReference type="Proteomes" id="UP000004074"/>
    </source>
</evidence>
<accession>I9QH30</accession>
<dbReference type="EMBL" id="AKNX01000004">
    <property type="protein sequence ID" value="EJB32439.1"/>
    <property type="molecule type" value="Genomic_DNA"/>
</dbReference>
<reference evidence="1 2" key="1">
    <citation type="journal article" date="2013" name="Pathog. Dis.">
        <title>Genome sequences of 65 Helicobacter pylori strains isolated from asymptomatic individuals and patients with gastric cancer, peptic ulcer disease, or gastritis.</title>
        <authorList>
            <person name="Blanchard T.G."/>
            <person name="Czinn S.J."/>
            <person name="Correa P."/>
            <person name="Nakazawa T."/>
            <person name="Keelan M."/>
            <person name="Morningstar L."/>
            <person name="Santana-Cruz I."/>
            <person name="Maroo A."/>
            <person name="McCracken C."/>
            <person name="Shefchek K."/>
            <person name="Daugherty S."/>
            <person name="Song Y."/>
            <person name="Fraser C.M."/>
            <person name="Fricke W.F."/>
        </authorList>
    </citation>
    <scope>NUCLEOTIDE SEQUENCE [LARGE SCALE GENOMIC DNA]</scope>
    <source>
        <strain evidence="1 2">NQ4076</strain>
    </source>
</reference>
<comment type="caution">
    <text evidence="1">The sequence shown here is derived from an EMBL/GenBank/DDBJ whole genome shotgun (WGS) entry which is preliminary data.</text>
</comment>
<gene>
    <name evidence="1" type="ORF">HPNQ4076_1624</name>
</gene>
<sequence>MSEINTFSVLYTNALLVLEHKNLFAISQRVLNLVLNGYLFDGG</sequence>
<proteinExistence type="predicted"/>
<protein>
    <submittedName>
        <fullName evidence="1">Uncharacterized protein</fullName>
    </submittedName>
</protein>
<organism evidence="1 2">
    <name type="scientific">Helicobacter pylori NQ4076</name>
    <dbReference type="NCBI Taxonomy" id="992029"/>
    <lineage>
        <taxon>Bacteria</taxon>
        <taxon>Pseudomonadati</taxon>
        <taxon>Campylobacterota</taxon>
        <taxon>Epsilonproteobacteria</taxon>
        <taxon>Campylobacterales</taxon>
        <taxon>Helicobacteraceae</taxon>
        <taxon>Helicobacter</taxon>
    </lineage>
</organism>
<evidence type="ECO:0000313" key="1">
    <source>
        <dbReference type="EMBL" id="EJB32439.1"/>
    </source>
</evidence>
<name>I9QH30_HELPX</name>